<protein>
    <submittedName>
        <fullName evidence="1">Uncharacterized protein</fullName>
    </submittedName>
</protein>
<accession>A0A1F7WT25</accession>
<dbReference type="Proteomes" id="UP000178812">
    <property type="component" value="Unassembled WGS sequence"/>
</dbReference>
<reference evidence="1 2" key="1">
    <citation type="journal article" date="2016" name="Nat. Commun.">
        <title>Thousands of microbial genomes shed light on interconnected biogeochemical processes in an aquifer system.</title>
        <authorList>
            <person name="Anantharaman K."/>
            <person name="Brown C.T."/>
            <person name="Hug L.A."/>
            <person name="Sharon I."/>
            <person name="Castelle C.J."/>
            <person name="Probst A.J."/>
            <person name="Thomas B.C."/>
            <person name="Singh A."/>
            <person name="Wilkins M.J."/>
            <person name="Karaoz U."/>
            <person name="Brodie E.L."/>
            <person name="Williams K.H."/>
            <person name="Hubbard S.S."/>
            <person name="Banfield J.F."/>
        </authorList>
    </citation>
    <scope>NUCLEOTIDE SEQUENCE [LARGE SCALE GENOMIC DNA]</scope>
</reference>
<organism evidence="1 2">
    <name type="scientific">Candidatus Woesebacteria bacterium GWB1_43_5</name>
    <dbReference type="NCBI Taxonomy" id="1802474"/>
    <lineage>
        <taxon>Bacteria</taxon>
        <taxon>Candidatus Woeseibacteriota</taxon>
    </lineage>
</organism>
<evidence type="ECO:0000313" key="2">
    <source>
        <dbReference type="Proteomes" id="UP000178812"/>
    </source>
</evidence>
<dbReference type="AlphaFoldDB" id="A0A1F7WT25"/>
<gene>
    <name evidence="1" type="ORF">A2125_00360</name>
</gene>
<name>A0A1F7WT25_9BACT</name>
<sequence>MKKFLPIILVVVGVLVFGVVLLLKAGAGVGVEDENANLRDIPLSERPFTSLIPKEDGHWLKMVIEEVKITDAKQLDYELLYRLPDGRTQGVPGTISLVGAGRIERDLLLGSESSGKFRYDEGVEEGTLTLRFRNDKRKLIGKLSTDFHLQKEAKELTSVDGKFKYTLDKEPKNVFFVVMETFGLPKETSGVVSGPYGVFASLRGPFLGTVSLADQIMRWDEANWKPVGEKKSPNIGIFIGVGE</sequence>
<dbReference type="EMBL" id="MGFM01000012">
    <property type="protein sequence ID" value="OGM05931.1"/>
    <property type="molecule type" value="Genomic_DNA"/>
</dbReference>
<proteinExistence type="predicted"/>
<evidence type="ECO:0000313" key="1">
    <source>
        <dbReference type="EMBL" id="OGM05931.1"/>
    </source>
</evidence>
<comment type="caution">
    <text evidence="1">The sequence shown here is derived from an EMBL/GenBank/DDBJ whole genome shotgun (WGS) entry which is preliminary data.</text>
</comment>